<comment type="caution">
    <text evidence="5">The sequence shown here is derived from an EMBL/GenBank/DDBJ whole genome shotgun (WGS) entry which is preliminary data.</text>
</comment>
<dbReference type="Gene3D" id="1.10.10.10">
    <property type="entry name" value="Winged helix-like DNA-binding domain superfamily/Winged helix DNA-binding domain"/>
    <property type="match status" value="2"/>
</dbReference>
<keyword evidence="1" id="KW-0963">Cytoplasm</keyword>
<keyword evidence="6" id="KW-1185">Reference proteome</keyword>
<name>A0A8T4H9M8_9SPHI</name>
<keyword evidence="3" id="KW-0159">Chromosome partition</keyword>
<dbReference type="AlphaFoldDB" id="A0A8T4H9M8"/>
<dbReference type="InterPro" id="IPR036388">
    <property type="entry name" value="WH-like_DNA-bd_sf"/>
</dbReference>
<evidence type="ECO:0000313" key="5">
    <source>
        <dbReference type="EMBL" id="MBP3943589.1"/>
    </source>
</evidence>
<dbReference type="PANTHER" id="PTHR34298">
    <property type="entry name" value="SEGREGATION AND CONDENSATION PROTEIN B"/>
    <property type="match status" value="1"/>
</dbReference>
<evidence type="ECO:0000256" key="1">
    <source>
        <dbReference type="ARBA" id="ARBA00022490"/>
    </source>
</evidence>
<dbReference type="RefSeq" id="WP_353547086.1">
    <property type="nucleotide sequence ID" value="NZ_JAGKSB010000008.1"/>
</dbReference>
<organism evidence="5 6">
    <name type="scientific">Rhinopithecimicrobium faecis</name>
    <dbReference type="NCBI Taxonomy" id="2820698"/>
    <lineage>
        <taxon>Bacteria</taxon>
        <taxon>Pseudomonadati</taxon>
        <taxon>Bacteroidota</taxon>
        <taxon>Sphingobacteriia</taxon>
        <taxon>Sphingobacteriales</taxon>
        <taxon>Sphingobacteriaceae</taxon>
        <taxon>Rhinopithecimicrobium</taxon>
    </lineage>
</organism>
<dbReference type="Pfam" id="PF04079">
    <property type="entry name" value="SMC_ScpB"/>
    <property type="match status" value="1"/>
</dbReference>
<dbReference type="InterPro" id="IPR005234">
    <property type="entry name" value="ScpB_csome_segregation"/>
</dbReference>
<evidence type="ECO:0000256" key="2">
    <source>
        <dbReference type="ARBA" id="ARBA00022618"/>
    </source>
</evidence>
<dbReference type="PANTHER" id="PTHR34298:SF2">
    <property type="entry name" value="SEGREGATION AND CONDENSATION PROTEIN B"/>
    <property type="match status" value="1"/>
</dbReference>
<dbReference type="NCBIfam" id="TIGR00281">
    <property type="entry name" value="SMC-Scp complex subunit ScpB"/>
    <property type="match status" value="1"/>
</dbReference>
<dbReference type="EMBL" id="JAGKSB010000008">
    <property type="protein sequence ID" value="MBP3943589.1"/>
    <property type="molecule type" value="Genomic_DNA"/>
</dbReference>
<sequence>MKDVLRNIEAIIFASEDGISLNDLKQVIQDALEIEIAKAELQELLDRIQLKYAGEESILELLVINNNYHFLTKPVYHSTIQQLKALKDKKKLSQSALETLAIIAYKQPITKGEMEQIRGVSCDYTVQRLLEKNLIRIAGKAESIGKPLLYATSQQFMDHFGINHVKELPKLKDIVSETNEIGLVETEV</sequence>
<dbReference type="Proteomes" id="UP000679691">
    <property type="component" value="Unassembled WGS sequence"/>
</dbReference>
<evidence type="ECO:0000256" key="4">
    <source>
        <dbReference type="ARBA" id="ARBA00023306"/>
    </source>
</evidence>
<dbReference type="PIRSF" id="PIRSF019345">
    <property type="entry name" value="ScpB"/>
    <property type="match status" value="1"/>
</dbReference>
<reference evidence="5" key="1">
    <citation type="submission" date="2021-03" db="EMBL/GenBank/DDBJ databases">
        <authorList>
            <person name="Lu T."/>
            <person name="Wang Q."/>
            <person name="Han X."/>
        </authorList>
    </citation>
    <scope>NUCLEOTIDE SEQUENCE</scope>
    <source>
        <strain evidence="5">WQ 2009</strain>
    </source>
</reference>
<keyword evidence="4" id="KW-0131">Cell cycle</keyword>
<gene>
    <name evidence="5" type="primary">scpB</name>
    <name evidence="5" type="ORF">J5U18_08450</name>
</gene>
<protein>
    <submittedName>
        <fullName evidence="5">SMC-Scp complex subunit ScpB</fullName>
    </submittedName>
</protein>
<dbReference type="GO" id="GO:0051301">
    <property type="term" value="P:cell division"/>
    <property type="evidence" value="ECO:0007669"/>
    <property type="project" value="UniProtKB-KW"/>
</dbReference>
<accession>A0A8T4H9M8</accession>
<evidence type="ECO:0000313" key="6">
    <source>
        <dbReference type="Proteomes" id="UP000679691"/>
    </source>
</evidence>
<dbReference type="InterPro" id="IPR036390">
    <property type="entry name" value="WH_DNA-bd_sf"/>
</dbReference>
<keyword evidence="2" id="KW-0132">Cell division</keyword>
<dbReference type="SUPFAM" id="SSF46785">
    <property type="entry name" value="Winged helix' DNA-binding domain"/>
    <property type="match status" value="2"/>
</dbReference>
<evidence type="ECO:0000256" key="3">
    <source>
        <dbReference type="ARBA" id="ARBA00022829"/>
    </source>
</evidence>
<proteinExistence type="predicted"/>
<dbReference type="GO" id="GO:0051304">
    <property type="term" value="P:chromosome separation"/>
    <property type="evidence" value="ECO:0007669"/>
    <property type="project" value="InterPro"/>
</dbReference>